<name>A0A6A6E8Z3_9PEZI</name>
<dbReference type="EMBL" id="ML994627">
    <property type="protein sequence ID" value="KAF2187505.1"/>
    <property type="molecule type" value="Genomic_DNA"/>
</dbReference>
<accession>A0A6A6E8Z3</accession>
<protein>
    <submittedName>
        <fullName evidence="1">Uncharacterized protein</fullName>
    </submittedName>
</protein>
<evidence type="ECO:0000313" key="2">
    <source>
        <dbReference type="Proteomes" id="UP000800200"/>
    </source>
</evidence>
<sequence length="516" mass="58182">MKSRIEIKATKKCPKNRPIISIDVDPNLHRGQVPKHPRKAPSVDARHKVINEAGDNTVYVWRLNPFVGYYPYSAFGSSSLCFRCWTKKREYECEGGNTKRIIDSGLCGANTLGSTVLSAEDTDIEPRKPHRDVSMVNPWSSTPHIICGKAKLNDDGHDKGEIKIKGKFFDKHCDSCSTLFLGSGLAPRAEAADRKDRLVYTWKRNPFFITHHKGFETYCFRCWLHDHGQKYKCEGGLPGSLESTPIAIEWCGPITTTTAIYADDTTTNASVYTMVPTPVATLTVPWAQPIDLEQRDEDHDDIVMTNPWSSTPSLICGKAGLHNTRDDAGKIEIYGQYPSFCVKGGGRIDMDISEPALAPRAEADTYLNEVYTWKHNPWPEDHYRFICFRCWIYGSGDNFKCEGRWNTKKPFSDESCGAHPQEITPTCVDATTAETLEGFVAPTPVVRANGPRAETPEIEPREKNKWVIMRNPWDPSGERLKLICGEATFHERHGDKGRIEIKGKFSRYCSLGYEHI</sequence>
<evidence type="ECO:0000313" key="1">
    <source>
        <dbReference type="EMBL" id="KAF2187505.1"/>
    </source>
</evidence>
<reference evidence="1" key="1">
    <citation type="journal article" date="2020" name="Stud. Mycol.">
        <title>101 Dothideomycetes genomes: a test case for predicting lifestyles and emergence of pathogens.</title>
        <authorList>
            <person name="Haridas S."/>
            <person name="Albert R."/>
            <person name="Binder M."/>
            <person name="Bloem J."/>
            <person name="Labutti K."/>
            <person name="Salamov A."/>
            <person name="Andreopoulos B."/>
            <person name="Baker S."/>
            <person name="Barry K."/>
            <person name="Bills G."/>
            <person name="Bluhm B."/>
            <person name="Cannon C."/>
            <person name="Castanera R."/>
            <person name="Culley D."/>
            <person name="Daum C."/>
            <person name="Ezra D."/>
            <person name="Gonzalez J."/>
            <person name="Henrissat B."/>
            <person name="Kuo A."/>
            <person name="Liang C."/>
            <person name="Lipzen A."/>
            <person name="Lutzoni F."/>
            <person name="Magnuson J."/>
            <person name="Mondo S."/>
            <person name="Nolan M."/>
            <person name="Ohm R."/>
            <person name="Pangilinan J."/>
            <person name="Park H.-J."/>
            <person name="Ramirez L."/>
            <person name="Alfaro M."/>
            <person name="Sun H."/>
            <person name="Tritt A."/>
            <person name="Yoshinaga Y."/>
            <person name="Zwiers L.-H."/>
            <person name="Turgeon B."/>
            <person name="Goodwin S."/>
            <person name="Spatafora J."/>
            <person name="Crous P."/>
            <person name="Grigoriev I."/>
        </authorList>
    </citation>
    <scope>NUCLEOTIDE SEQUENCE</scope>
    <source>
        <strain evidence="1">CBS 207.26</strain>
    </source>
</reference>
<dbReference type="AlphaFoldDB" id="A0A6A6E8Z3"/>
<keyword evidence="2" id="KW-1185">Reference proteome</keyword>
<organism evidence="1 2">
    <name type="scientific">Zopfia rhizophila CBS 207.26</name>
    <dbReference type="NCBI Taxonomy" id="1314779"/>
    <lineage>
        <taxon>Eukaryota</taxon>
        <taxon>Fungi</taxon>
        <taxon>Dikarya</taxon>
        <taxon>Ascomycota</taxon>
        <taxon>Pezizomycotina</taxon>
        <taxon>Dothideomycetes</taxon>
        <taxon>Dothideomycetes incertae sedis</taxon>
        <taxon>Zopfiaceae</taxon>
        <taxon>Zopfia</taxon>
    </lineage>
</organism>
<proteinExistence type="predicted"/>
<gene>
    <name evidence="1" type="ORF">K469DRAFT_114822</name>
</gene>
<dbReference type="Proteomes" id="UP000800200">
    <property type="component" value="Unassembled WGS sequence"/>
</dbReference>